<organism evidence="1 2">
    <name type="scientific">Orbilia oligospora</name>
    <name type="common">Nematode-trapping fungus</name>
    <name type="synonym">Arthrobotrys oligospora</name>
    <dbReference type="NCBI Taxonomy" id="2813651"/>
    <lineage>
        <taxon>Eukaryota</taxon>
        <taxon>Fungi</taxon>
        <taxon>Dikarya</taxon>
        <taxon>Ascomycota</taxon>
        <taxon>Pezizomycotina</taxon>
        <taxon>Orbiliomycetes</taxon>
        <taxon>Orbiliales</taxon>
        <taxon>Orbiliaceae</taxon>
        <taxon>Orbilia</taxon>
    </lineage>
</organism>
<evidence type="ECO:0000313" key="1">
    <source>
        <dbReference type="EMBL" id="KAF3082481.1"/>
    </source>
</evidence>
<dbReference type="AlphaFoldDB" id="A0A7C8IYL9"/>
<protein>
    <submittedName>
        <fullName evidence="1">Uncharacterized protein</fullName>
    </submittedName>
</protein>
<name>A0A7C8IYL9_ORBOL</name>
<accession>A0A7C8IYL9</accession>
<reference evidence="1 2" key="1">
    <citation type="submission" date="2019-06" db="EMBL/GenBank/DDBJ databases">
        <authorList>
            <person name="Palmer J.M."/>
        </authorList>
    </citation>
    <scope>NUCLEOTIDE SEQUENCE [LARGE SCALE GENOMIC DNA]</scope>
    <source>
        <strain evidence="1 2">TWF102</strain>
    </source>
</reference>
<dbReference type="Proteomes" id="UP000475325">
    <property type="component" value="Unassembled WGS sequence"/>
</dbReference>
<evidence type="ECO:0000313" key="2">
    <source>
        <dbReference type="Proteomes" id="UP000475325"/>
    </source>
</evidence>
<gene>
    <name evidence="1" type="ORF">TWF102_001179</name>
</gene>
<sequence length="101" mass="11598">MQGKTKKALALTYTGWEESGAEQLVSGIENLSMYLSMYLGTRHQYGIISYPFCRWIEGPGTSAGRLNHAYSPQIRCRDIRLLRHHSEFQFFHQHPAVDVVI</sequence>
<dbReference type="EMBL" id="WIQW01000115">
    <property type="protein sequence ID" value="KAF3082481.1"/>
    <property type="molecule type" value="Genomic_DNA"/>
</dbReference>
<comment type="caution">
    <text evidence="1">The sequence shown here is derived from an EMBL/GenBank/DDBJ whole genome shotgun (WGS) entry which is preliminary data.</text>
</comment>
<proteinExistence type="predicted"/>